<dbReference type="EMBL" id="KT151955">
    <property type="protein sequence ID" value="ALA07179.1"/>
    <property type="molecule type" value="Genomic_DNA"/>
</dbReference>
<accession>A0A0K2CNN9</accession>
<proteinExistence type="predicted"/>
<sequence>MLSVFNECNGVSPVAQDFIWLGEYFDGTCLAEFDLQTKKENSFYHIKRDKLIRFGLIGHGLKLFFESDGVFNLNGTGIEVVYKYGDKEYPLTGHSGQYSDIISYKDAESTVNLAGGGVANTTINQYNFGYKTVLKMDGTTFQFKALCKVPYGHPMFMHFWLVADKKLNGVLQIKKNNRIVEELQAPLRKGVGGEVKFGLS</sequence>
<gene>
    <name evidence="1" type="ORF">JENST_49</name>
</gene>
<dbReference type="OrthoDB" id="17365at10239"/>
<dbReference type="Proteomes" id="UP000208104">
    <property type="component" value="Segment"/>
</dbReference>
<dbReference type="RefSeq" id="YP_009199110.1">
    <property type="nucleotide sequence ID" value="NC_028805.1"/>
</dbReference>
<evidence type="ECO:0000313" key="1">
    <source>
        <dbReference type="EMBL" id="ALA07179.1"/>
    </source>
</evidence>
<dbReference type="GeneID" id="26625997"/>
<organism evidence="1 2">
    <name type="scientific">Brevibacillus phage Jenst</name>
    <dbReference type="NCBI Taxonomy" id="1691954"/>
    <lineage>
        <taxon>Viruses</taxon>
        <taxon>Duplodnaviria</taxon>
        <taxon>Heunggongvirae</taxon>
        <taxon>Uroviricota</taxon>
        <taxon>Caudoviricetes</taxon>
        <taxon>Jenstvirus</taxon>
        <taxon>Jenstvirus jenst</taxon>
    </lineage>
</organism>
<reference evidence="1 2" key="1">
    <citation type="journal article" date="2015" name="Genome Announc.">
        <title>Genome Sequences of Five Additional Brevibacillus laterosporus Bacteriophages.</title>
        <authorList>
            <person name="Merrill B.D."/>
            <person name="Berg J.A."/>
            <person name="Graves K.A."/>
            <person name="Ward A.T."/>
            <person name="Hilton J.A."/>
            <person name="Wake B.N."/>
            <person name="Grose J.H."/>
            <person name="Breakwell D.P."/>
            <person name="Burnett S.H."/>
        </authorList>
    </citation>
    <scope>NUCLEOTIDE SEQUENCE [LARGE SCALE GENOMIC DNA]</scope>
</reference>
<name>A0A0K2CNN9_9CAUD</name>
<protein>
    <submittedName>
        <fullName evidence="1">Uncharacterized protein</fullName>
    </submittedName>
</protein>
<keyword evidence="2" id="KW-1185">Reference proteome</keyword>
<evidence type="ECO:0000313" key="2">
    <source>
        <dbReference type="Proteomes" id="UP000208104"/>
    </source>
</evidence>
<dbReference type="KEGG" id="vg:26625997"/>